<dbReference type="PANTHER" id="PTHR33050:SF7">
    <property type="entry name" value="RIBONUCLEASE H"/>
    <property type="match status" value="1"/>
</dbReference>
<dbReference type="InterPro" id="IPR010998">
    <property type="entry name" value="Integrase_recombinase_N"/>
</dbReference>
<keyword evidence="1" id="KW-0238">DNA-binding</keyword>
<dbReference type="GO" id="GO:0015074">
    <property type="term" value="P:DNA integration"/>
    <property type="evidence" value="ECO:0007669"/>
    <property type="project" value="InterPro"/>
</dbReference>
<dbReference type="PROSITE" id="PS51898">
    <property type="entry name" value="TYR_RECOMBINASE"/>
    <property type="match status" value="1"/>
</dbReference>
<dbReference type="Gene3D" id="3.10.10.10">
    <property type="entry name" value="HIV Type 1 Reverse Transcriptase, subunit A, domain 1"/>
    <property type="match status" value="1"/>
</dbReference>
<feature type="compositionally biased region" description="Low complexity" evidence="3">
    <location>
        <begin position="328"/>
        <end position="341"/>
    </location>
</feature>
<dbReference type="EMBL" id="OAPG01000018">
    <property type="protein sequence ID" value="SNX87200.1"/>
    <property type="molecule type" value="Genomic_DNA"/>
</dbReference>
<feature type="domain" description="Reverse transcriptase" evidence="4">
    <location>
        <begin position="640"/>
        <end position="846"/>
    </location>
</feature>
<feature type="domain" description="Tyr recombinase" evidence="5">
    <location>
        <begin position="1179"/>
        <end position="1394"/>
    </location>
</feature>
<comment type="caution">
    <text evidence="6">The sequence shown here is derived from an EMBL/GenBank/DDBJ whole genome shotgun (WGS) entry which is preliminary data.</text>
</comment>
<dbReference type="SUPFAM" id="SSF56672">
    <property type="entry name" value="DNA/RNA polymerases"/>
    <property type="match status" value="1"/>
</dbReference>
<evidence type="ECO:0000256" key="2">
    <source>
        <dbReference type="ARBA" id="ARBA00023172"/>
    </source>
</evidence>
<dbReference type="InterPro" id="IPR043502">
    <property type="entry name" value="DNA/RNA_pol_sf"/>
</dbReference>
<evidence type="ECO:0000313" key="6">
    <source>
        <dbReference type="EMBL" id="SNX87200.1"/>
    </source>
</evidence>
<dbReference type="GO" id="GO:0006310">
    <property type="term" value="P:DNA recombination"/>
    <property type="evidence" value="ECO:0007669"/>
    <property type="project" value="UniProtKB-KW"/>
</dbReference>
<protein>
    <recommendedName>
        <fullName evidence="8">Reverse transcriptase domain-containing protein</fullName>
    </recommendedName>
</protein>
<feature type="region of interest" description="Disordered" evidence="3">
    <location>
        <begin position="123"/>
        <end position="160"/>
    </location>
</feature>
<keyword evidence="2" id="KW-0233">DNA recombination</keyword>
<proteinExistence type="predicted"/>
<evidence type="ECO:0008006" key="8">
    <source>
        <dbReference type="Google" id="ProtNLM"/>
    </source>
</evidence>
<name>A0AAJ4XQY6_9BASI</name>
<accession>A0AAJ4XQY6</accession>
<dbReference type="GO" id="GO:0003677">
    <property type="term" value="F:DNA binding"/>
    <property type="evidence" value="ECO:0007669"/>
    <property type="project" value="UniProtKB-KW"/>
</dbReference>
<keyword evidence="7" id="KW-1185">Reference proteome</keyword>
<dbReference type="SUPFAM" id="SSF47823">
    <property type="entry name" value="lambda integrase-like, N-terminal domain"/>
    <property type="match status" value="1"/>
</dbReference>
<feature type="compositionally biased region" description="Pro residues" evidence="3">
    <location>
        <begin position="454"/>
        <end position="506"/>
    </location>
</feature>
<reference evidence="6" key="1">
    <citation type="submission" date="2023-10" db="EMBL/GenBank/DDBJ databases">
        <authorList>
            <person name="Guldener U."/>
        </authorList>
    </citation>
    <scope>NUCLEOTIDE SEQUENCE</scope>
    <source>
        <strain evidence="6">Mp4</strain>
    </source>
</reference>
<dbReference type="InterPro" id="IPR043128">
    <property type="entry name" value="Rev_trsase/Diguanyl_cyclase"/>
</dbReference>
<dbReference type="SUPFAM" id="SSF56349">
    <property type="entry name" value="DNA breaking-rejoining enzymes"/>
    <property type="match status" value="1"/>
</dbReference>
<dbReference type="Gene3D" id="1.10.150.130">
    <property type="match status" value="1"/>
</dbReference>
<dbReference type="Gene3D" id="1.10.443.10">
    <property type="entry name" value="Intergrase catalytic core"/>
    <property type="match status" value="1"/>
</dbReference>
<feature type="compositionally biased region" description="Polar residues" evidence="3">
    <location>
        <begin position="352"/>
        <end position="361"/>
    </location>
</feature>
<dbReference type="Gene3D" id="3.30.70.270">
    <property type="match status" value="1"/>
</dbReference>
<dbReference type="Pfam" id="PF00078">
    <property type="entry name" value="RVT_1"/>
    <property type="match status" value="1"/>
</dbReference>
<evidence type="ECO:0000259" key="5">
    <source>
        <dbReference type="PROSITE" id="PS51898"/>
    </source>
</evidence>
<feature type="compositionally biased region" description="Pro residues" evidence="3">
    <location>
        <begin position="407"/>
        <end position="424"/>
    </location>
</feature>
<feature type="region of interest" description="Disordered" evidence="3">
    <location>
        <begin position="328"/>
        <end position="509"/>
    </location>
</feature>
<evidence type="ECO:0000256" key="3">
    <source>
        <dbReference type="SAM" id="MobiDB-lite"/>
    </source>
</evidence>
<sequence>MTDLQACPKCSRLVPSSHFIGVRGVIVKLCAGCRKRPLPADLALAPSTPESARTLSLRISRSRSPSPAPPTAQARRNSGVFATAVSVAALQQQVEERIGRLESRLDSQFSQLLDTIRASQQPPLAAAPLPTPAQATPPPPPAQPAVASATPSAGLTSTAGESSSLSLSRCFPWVSQDLIKLVANDQLKPELLTKLRNPESRVSREPSRPSAFILSDGQLKIAEDTAEGRTSTFIKAIPNVAALAQVWLAYIDIRVRHTKNIELNSALLAHLEHLLEFDSTYTWRAVAEYHLAVCRKRFGTGVVAEWATTDSEAHSRILVSSFRPAPFAPSSSRSDSASGSRQPAPSLRIGRSQRSAANPSSGDPCKQVLTASRAAQDSPPTGQRTPPSPTTSPPERRLNHAPSTWLAPPPTAPHLRPAPPPIAPSPLSAPLIPAPSPQPAPLQTAPSTQTLPPTIAPLPQPAPLQLAPSPPPAPPTTAPSPQPAPLQLAPSPPPAPPTTAPSPQPAPLTIALGPLDLLAPDGIADMSPASASSSILPLLTGLPPPPRPNTVCRQPIFNVADVPATIGSLQLHLWSHFLDLYPDQAFASQLQGALRHGVKLGYNGPLRSSARLEVANLPMDANDTFHLRREIDARLREGRLHHVVDPDGIQLVCSPVGVVPKPHSDKRRTIYHLSHPRKPGSRLPSVNDGIHPSFVTIRYESLDAIMDFICKHPSASLWKADLEDAFRHVIVAKSDARLMGIHFDGQYYQECALAFGGRSSPFLFNLFAEFLHWLASFVLQSVSPSPSAHSEVSHYLDDFFGASDPAANDATPVQALSIAASALGFKLSRRKTVWQTTKLEILGIELDSVAQTAAITPQRSQRIIQLCSRIVNRGRASLLELQQVAGHLQFVTRVAPHGRAFLRRIYDAVKAHHSAPHGRRISKATQSELLWWVNTLQSWDGVSLLQPSPLLIEHIWTDASKRRIGGHWGSMDHPSAAFTKELSRRHRAKDIRFLEALAVLEALRLFSPSWTGPRRVVIHVDNENVEYGLRKGSIRDTQTQALFCEIFSLCLQRHIDLVPFRSFARASDLSNQAALLLWNGLAPSTRARSSAVCSDFTSFATATLHIANPFPASSTMLIEWVAHHHMAEKSVNTLKRDLSVLKSWHVDLGLSTSAFDSERLKRVVRGYKRVVGQPLPSAKLPITLPLLRQLARALYTACPSPHDRRMYKAAFCVAFACFLRSGELTWEAQGPNVLTVAAVSFAEDFSFATITLPASKTDPFRHGVALTAPAVPLSTCAVTALRIICAGRSPIDPLFTLEGRQPFTRSSFVSMLRRCLDVCGVPSGSYSGHSFRRGAATWAAANGVDADTIRGLGRWRSDCFRRYVDKSAAERAATSKAALYVNSSAPLHLDAVAWRDF</sequence>
<feature type="compositionally biased region" description="Low complexity" evidence="3">
    <location>
        <begin position="441"/>
        <end position="453"/>
    </location>
</feature>
<dbReference type="InterPro" id="IPR013762">
    <property type="entry name" value="Integrase-like_cat_sf"/>
</dbReference>
<dbReference type="InterPro" id="IPR000477">
    <property type="entry name" value="RT_dom"/>
</dbReference>
<dbReference type="PROSITE" id="PS50878">
    <property type="entry name" value="RT_POL"/>
    <property type="match status" value="1"/>
</dbReference>
<dbReference type="PANTHER" id="PTHR33050">
    <property type="entry name" value="REVERSE TRANSCRIPTASE DOMAIN-CONTAINING PROTEIN"/>
    <property type="match status" value="1"/>
</dbReference>
<gene>
    <name evidence="6" type="ORF">MEPE_05910</name>
</gene>
<organism evidence="6 7">
    <name type="scientific">Melanopsichium pennsylvanicum</name>
    <dbReference type="NCBI Taxonomy" id="63383"/>
    <lineage>
        <taxon>Eukaryota</taxon>
        <taxon>Fungi</taxon>
        <taxon>Dikarya</taxon>
        <taxon>Basidiomycota</taxon>
        <taxon>Ustilaginomycotina</taxon>
        <taxon>Ustilaginomycetes</taxon>
        <taxon>Ustilaginales</taxon>
        <taxon>Ustilaginaceae</taxon>
        <taxon>Melanopsichium</taxon>
    </lineage>
</organism>
<dbReference type="InterPro" id="IPR011010">
    <property type="entry name" value="DNA_brk_join_enz"/>
</dbReference>
<dbReference type="Proteomes" id="UP001294444">
    <property type="component" value="Unassembled WGS sequence"/>
</dbReference>
<feature type="region of interest" description="Disordered" evidence="3">
    <location>
        <begin position="49"/>
        <end position="76"/>
    </location>
</feature>
<evidence type="ECO:0000259" key="4">
    <source>
        <dbReference type="PROSITE" id="PS50878"/>
    </source>
</evidence>
<feature type="compositionally biased region" description="Low complexity" evidence="3">
    <location>
        <begin position="144"/>
        <end position="160"/>
    </location>
</feature>
<evidence type="ECO:0000256" key="1">
    <source>
        <dbReference type="ARBA" id="ARBA00023125"/>
    </source>
</evidence>
<feature type="compositionally biased region" description="Low complexity" evidence="3">
    <location>
        <begin position="51"/>
        <end position="76"/>
    </location>
</feature>
<dbReference type="InterPro" id="IPR002104">
    <property type="entry name" value="Integrase_catalytic"/>
</dbReference>
<feature type="compositionally biased region" description="Pro residues" evidence="3">
    <location>
        <begin position="129"/>
        <end position="143"/>
    </location>
</feature>
<dbReference type="PRINTS" id="PR01217">
    <property type="entry name" value="PRICHEXTENSN"/>
</dbReference>
<evidence type="ECO:0000313" key="7">
    <source>
        <dbReference type="Proteomes" id="UP001294444"/>
    </source>
</evidence>
<dbReference type="InterPro" id="IPR052055">
    <property type="entry name" value="Hepadnavirus_pol/RT"/>
</dbReference>